<dbReference type="Proteomes" id="UP000678679">
    <property type="component" value="Chromosome 1"/>
</dbReference>
<dbReference type="InterPro" id="IPR013321">
    <property type="entry name" value="Arc_rbn_hlx_hlx"/>
</dbReference>
<dbReference type="EMBL" id="CP076132">
    <property type="protein sequence ID" value="QWG03654.1"/>
    <property type="molecule type" value="Genomic_DNA"/>
</dbReference>
<protein>
    <submittedName>
        <fullName evidence="2">Ribbon-helix-helix domain-containing protein</fullName>
    </submittedName>
</protein>
<gene>
    <name evidence="2" type="ORF">KMW28_08740</name>
</gene>
<evidence type="ECO:0000256" key="1">
    <source>
        <dbReference type="SAM" id="Coils"/>
    </source>
</evidence>
<reference evidence="2 3" key="1">
    <citation type="submission" date="2021-05" db="EMBL/GenBank/DDBJ databases">
        <title>Comparative genomic studies on the polysaccharide-degrading batcterial strains of the Flammeovirga genus.</title>
        <authorList>
            <person name="Zewei F."/>
            <person name="Zheng Z."/>
            <person name="Yu L."/>
            <person name="Ruyue G."/>
            <person name="Yanhong M."/>
            <person name="Yuanyuan C."/>
            <person name="Jingyan G."/>
            <person name="Wenjun H."/>
        </authorList>
    </citation>
    <scope>NUCLEOTIDE SEQUENCE [LARGE SCALE GENOMIC DNA]</scope>
    <source>
        <strain evidence="2 3">NBRC:100898</strain>
    </source>
</reference>
<accession>A0AAX1N7V9</accession>
<evidence type="ECO:0000313" key="2">
    <source>
        <dbReference type="EMBL" id="QWG03654.1"/>
    </source>
</evidence>
<dbReference type="GO" id="GO:0006355">
    <property type="term" value="P:regulation of DNA-templated transcription"/>
    <property type="evidence" value="ECO:0007669"/>
    <property type="project" value="InterPro"/>
</dbReference>
<proteinExistence type="predicted"/>
<feature type="coiled-coil region" evidence="1">
    <location>
        <begin position="33"/>
        <end position="69"/>
    </location>
</feature>
<dbReference type="AlphaFoldDB" id="A0AAX1N7V9"/>
<dbReference type="Gene3D" id="1.10.1220.10">
    <property type="entry name" value="Met repressor-like"/>
    <property type="match status" value="1"/>
</dbReference>
<evidence type="ECO:0000313" key="3">
    <source>
        <dbReference type="Proteomes" id="UP000678679"/>
    </source>
</evidence>
<name>A0AAX1N7V9_9BACT</name>
<sequence>MKTTTLRADESLLEEVNEIVNSFNYKSNNEFFLEAIKDKVKELKEELIKKQLEKEFSNLLKINSEIMDEFEQLNDNDIL</sequence>
<organism evidence="2 3">
    <name type="scientific">Flammeovirga yaeyamensis</name>
    <dbReference type="NCBI Taxonomy" id="367791"/>
    <lineage>
        <taxon>Bacteria</taxon>
        <taxon>Pseudomonadati</taxon>
        <taxon>Bacteroidota</taxon>
        <taxon>Cytophagia</taxon>
        <taxon>Cytophagales</taxon>
        <taxon>Flammeovirgaceae</taxon>
        <taxon>Flammeovirga</taxon>
    </lineage>
</organism>
<dbReference type="KEGG" id="fya:KMW28_08740"/>
<keyword evidence="1" id="KW-0175">Coiled coil</keyword>
<keyword evidence="3" id="KW-1185">Reference proteome</keyword>
<dbReference type="RefSeq" id="WP_169664558.1">
    <property type="nucleotide sequence ID" value="NZ_CP076132.1"/>
</dbReference>